<evidence type="ECO:0000313" key="4">
    <source>
        <dbReference type="Proteomes" id="UP000553632"/>
    </source>
</evidence>
<keyword evidence="4" id="KW-1185">Reference proteome</keyword>
<reference evidence="4 5" key="1">
    <citation type="submission" date="2020-04" db="EMBL/GenBank/DDBJ databases">
        <title>Perkinsus olseni comparative genomics.</title>
        <authorList>
            <person name="Bogema D.R."/>
        </authorList>
    </citation>
    <scope>NUCLEOTIDE SEQUENCE [LARGE SCALE GENOMIC DNA]</scope>
    <source>
        <strain evidence="3">ATCC PRA-205</strain>
        <strain evidence="2 4">ATCC PRA-207</strain>
    </source>
</reference>
<evidence type="ECO:0000256" key="1">
    <source>
        <dbReference type="SAM" id="MobiDB-lite"/>
    </source>
</evidence>
<dbReference type="Proteomes" id="UP000553632">
    <property type="component" value="Unassembled WGS sequence"/>
</dbReference>
<dbReference type="EMBL" id="JABANO010014680">
    <property type="protein sequence ID" value="KAF4738144.1"/>
    <property type="molecule type" value="Genomic_DNA"/>
</dbReference>
<protein>
    <submittedName>
        <fullName evidence="2">Uncharacterized protein</fullName>
    </submittedName>
</protein>
<dbReference type="AlphaFoldDB" id="A0A7J6SYU5"/>
<evidence type="ECO:0000313" key="5">
    <source>
        <dbReference type="Proteomes" id="UP000574390"/>
    </source>
</evidence>
<dbReference type="Proteomes" id="UP000574390">
    <property type="component" value="Unassembled WGS sequence"/>
</dbReference>
<dbReference type="EMBL" id="JABANM010000948">
    <property type="protein sequence ID" value="KAF4755105.1"/>
    <property type="molecule type" value="Genomic_DNA"/>
</dbReference>
<name>A0A7J6SYU5_PEROL</name>
<organism evidence="2 4">
    <name type="scientific">Perkinsus olseni</name>
    <name type="common">Perkinsus atlanticus</name>
    <dbReference type="NCBI Taxonomy" id="32597"/>
    <lineage>
        <taxon>Eukaryota</taxon>
        <taxon>Sar</taxon>
        <taxon>Alveolata</taxon>
        <taxon>Perkinsozoa</taxon>
        <taxon>Perkinsea</taxon>
        <taxon>Perkinsida</taxon>
        <taxon>Perkinsidae</taxon>
        <taxon>Perkinsus</taxon>
    </lineage>
</organism>
<sequence length="380" mass="41684">MKNNSRESIDEGPVIPDAPQDCQSDEVLHPLILDDNLVGTNHDESSERPRLSQVKSRRVSTARSTVKKDPSAEGSSDADGRPAAVNVITAYFPPKLRGDCLRPFFKRLVCYSMGLNVSTEKLFLTKGMEGALAVLRPGFSFDELKPALLAELRDEIRVDASHSIDMELSGAASSGQCISIFFDTSADTHQAISQGSTCENQFGSDVAKRTVRVGASYMTPQKPEYLPLRIVTLSPSPITSEEEDVAEAVIEECRRLHSCYAIEISSVMTSSSGCNLKARDRIVASLLDEGLSKNCIAVSAIDVEINHMIRSLFFEDECQFEDIRRILSRLAALSAREQAFTEAGSFAVPTAECPVELIPTLRQMTEQWKTLQQAAAMLLC</sequence>
<accession>A0A7J6SYU5</accession>
<proteinExistence type="predicted"/>
<evidence type="ECO:0000313" key="3">
    <source>
        <dbReference type="EMBL" id="KAF4755105.1"/>
    </source>
</evidence>
<gene>
    <name evidence="3" type="ORF">FOZ62_001103</name>
    <name evidence="2" type="ORF">FOZ63_032477</name>
</gene>
<feature type="region of interest" description="Disordered" evidence="1">
    <location>
        <begin position="34"/>
        <end position="80"/>
    </location>
</feature>
<comment type="caution">
    <text evidence="2">The sequence shown here is derived from an EMBL/GenBank/DDBJ whole genome shotgun (WGS) entry which is preliminary data.</text>
</comment>
<evidence type="ECO:0000313" key="2">
    <source>
        <dbReference type="EMBL" id="KAF4738144.1"/>
    </source>
</evidence>
<feature type="compositionally biased region" description="Basic and acidic residues" evidence="1">
    <location>
        <begin position="41"/>
        <end position="50"/>
    </location>
</feature>
<feature type="region of interest" description="Disordered" evidence="1">
    <location>
        <begin position="1"/>
        <end position="22"/>
    </location>
</feature>